<organism evidence="1 2">
    <name type="scientific">Caenorhabditis auriculariae</name>
    <dbReference type="NCBI Taxonomy" id="2777116"/>
    <lineage>
        <taxon>Eukaryota</taxon>
        <taxon>Metazoa</taxon>
        <taxon>Ecdysozoa</taxon>
        <taxon>Nematoda</taxon>
        <taxon>Chromadorea</taxon>
        <taxon>Rhabditida</taxon>
        <taxon>Rhabditina</taxon>
        <taxon>Rhabditomorpha</taxon>
        <taxon>Rhabditoidea</taxon>
        <taxon>Rhabditidae</taxon>
        <taxon>Peloderinae</taxon>
        <taxon>Caenorhabditis</taxon>
    </lineage>
</organism>
<sequence>MSQLLAARISLPVHGQENARHTVRAQLAAKKCMITTLDVPHHHLTSSRRLRRLLEISKQEEEEGTGSGRWILGFLLPTTF</sequence>
<protein>
    <submittedName>
        <fullName evidence="1">Uncharacterized protein</fullName>
    </submittedName>
</protein>
<comment type="caution">
    <text evidence="1">The sequence shown here is derived from an EMBL/GenBank/DDBJ whole genome shotgun (WGS) entry which is preliminary data.</text>
</comment>
<dbReference type="EMBL" id="CAJGYM010000003">
    <property type="protein sequence ID" value="CAD6186005.1"/>
    <property type="molecule type" value="Genomic_DNA"/>
</dbReference>
<accession>A0A8S1GQU8</accession>
<keyword evidence="2" id="KW-1185">Reference proteome</keyword>
<evidence type="ECO:0000313" key="1">
    <source>
        <dbReference type="EMBL" id="CAD6186005.1"/>
    </source>
</evidence>
<name>A0A8S1GQU8_9PELO</name>
<dbReference type="AlphaFoldDB" id="A0A8S1GQU8"/>
<dbReference type="Proteomes" id="UP000835052">
    <property type="component" value="Unassembled WGS sequence"/>
</dbReference>
<proteinExistence type="predicted"/>
<gene>
    <name evidence="1" type="ORF">CAUJ_LOCUS1924</name>
</gene>
<reference evidence="1" key="1">
    <citation type="submission" date="2020-10" db="EMBL/GenBank/DDBJ databases">
        <authorList>
            <person name="Kikuchi T."/>
        </authorList>
    </citation>
    <scope>NUCLEOTIDE SEQUENCE</scope>
    <source>
        <strain evidence="1">NKZ352</strain>
    </source>
</reference>
<evidence type="ECO:0000313" key="2">
    <source>
        <dbReference type="Proteomes" id="UP000835052"/>
    </source>
</evidence>